<evidence type="ECO:0000313" key="10">
    <source>
        <dbReference type="Proteomes" id="UP001155241"/>
    </source>
</evidence>
<evidence type="ECO:0000256" key="3">
    <source>
        <dbReference type="ARBA" id="ARBA00009759"/>
    </source>
</evidence>
<dbReference type="GO" id="GO:0046854">
    <property type="term" value="P:phosphatidylinositol phosphate biosynthetic process"/>
    <property type="evidence" value="ECO:0007669"/>
    <property type="project" value="InterPro"/>
</dbReference>
<keyword evidence="10" id="KW-1185">Reference proteome</keyword>
<comment type="caution">
    <text evidence="9">The sequence shown here is derived from an EMBL/GenBank/DDBJ whole genome shotgun (WGS) entry which is preliminary data.</text>
</comment>
<protein>
    <recommendedName>
        <fullName evidence="8">Inositol-1-monophosphatase</fullName>
        <ecNumber evidence="8">3.1.3.25</ecNumber>
    </recommendedName>
</protein>
<dbReference type="GO" id="GO:0008934">
    <property type="term" value="F:inositol monophosphate 1-phosphatase activity"/>
    <property type="evidence" value="ECO:0007669"/>
    <property type="project" value="InterPro"/>
</dbReference>
<dbReference type="InterPro" id="IPR020583">
    <property type="entry name" value="Inositol_monoP_metal-BS"/>
</dbReference>
<dbReference type="InterPro" id="IPR000760">
    <property type="entry name" value="Inositol_monophosphatase-like"/>
</dbReference>
<keyword evidence="4 7" id="KW-0479">Metal-binding</keyword>
<accession>A0A9X2FHU7</accession>
<keyword evidence="5 8" id="KW-0378">Hydrolase</keyword>
<dbReference type="AlphaFoldDB" id="A0A9X2FHU7"/>
<evidence type="ECO:0000256" key="7">
    <source>
        <dbReference type="PIRSR" id="PIRSR600760-2"/>
    </source>
</evidence>
<dbReference type="RefSeq" id="WP_252855306.1">
    <property type="nucleotide sequence ID" value="NZ_JAMXLR010000090.1"/>
</dbReference>
<dbReference type="GO" id="GO:0006020">
    <property type="term" value="P:inositol metabolic process"/>
    <property type="evidence" value="ECO:0007669"/>
    <property type="project" value="TreeGrafter"/>
</dbReference>
<feature type="binding site" evidence="7">
    <location>
        <position position="93"/>
    </location>
    <ligand>
        <name>Mg(2+)</name>
        <dbReference type="ChEBI" id="CHEBI:18420"/>
        <label>2</label>
    </ligand>
</feature>
<dbReference type="PROSITE" id="PS00629">
    <property type="entry name" value="IMP_1"/>
    <property type="match status" value="1"/>
</dbReference>
<comment type="cofactor">
    <cofactor evidence="2 7 8">
        <name>Mg(2+)</name>
        <dbReference type="ChEBI" id="CHEBI:18420"/>
    </cofactor>
</comment>
<dbReference type="GO" id="GO:0007165">
    <property type="term" value="P:signal transduction"/>
    <property type="evidence" value="ECO:0007669"/>
    <property type="project" value="TreeGrafter"/>
</dbReference>
<feature type="binding site" evidence="7">
    <location>
        <position position="94"/>
    </location>
    <ligand>
        <name>Mg(2+)</name>
        <dbReference type="ChEBI" id="CHEBI:18420"/>
        <label>1</label>
        <note>catalytic</note>
    </ligand>
</feature>
<reference evidence="9" key="1">
    <citation type="submission" date="2022-06" db="EMBL/GenBank/DDBJ databases">
        <title>Aeoliella straminimaris, a novel planctomycete from sediments.</title>
        <authorList>
            <person name="Vitorino I.R."/>
            <person name="Lage O.M."/>
        </authorList>
    </citation>
    <scope>NUCLEOTIDE SEQUENCE</scope>
    <source>
        <strain evidence="9">ICT_H6.2</strain>
    </source>
</reference>
<evidence type="ECO:0000313" key="9">
    <source>
        <dbReference type="EMBL" id="MCO6047194.1"/>
    </source>
</evidence>
<dbReference type="Gene3D" id="3.30.540.10">
    <property type="entry name" value="Fructose-1,6-Bisphosphatase, subunit A, domain 1"/>
    <property type="match status" value="1"/>
</dbReference>
<dbReference type="FunFam" id="3.30.540.10:FF:000003">
    <property type="entry name" value="Inositol-1-monophosphatase"/>
    <property type="match status" value="1"/>
</dbReference>
<dbReference type="InterPro" id="IPR033942">
    <property type="entry name" value="IMPase"/>
</dbReference>
<evidence type="ECO:0000256" key="4">
    <source>
        <dbReference type="ARBA" id="ARBA00022723"/>
    </source>
</evidence>
<dbReference type="Proteomes" id="UP001155241">
    <property type="component" value="Unassembled WGS sequence"/>
</dbReference>
<comment type="catalytic activity">
    <reaction evidence="1 8">
        <text>a myo-inositol phosphate + H2O = myo-inositol + phosphate</text>
        <dbReference type="Rhea" id="RHEA:24056"/>
        <dbReference type="ChEBI" id="CHEBI:15377"/>
        <dbReference type="ChEBI" id="CHEBI:17268"/>
        <dbReference type="ChEBI" id="CHEBI:43474"/>
        <dbReference type="ChEBI" id="CHEBI:84139"/>
        <dbReference type="EC" id="3.1.3.25"/>
    </reaction>
</comment>
<evidence type="ECO:0000256" key="8">
    <source>
        <dbReference type="RuleBase" id="RU364068"/>
    </source>
</evidence>
<feature type="binding site" evidence="7">
    <location>
        <position position="218"/>
    </location>
    <ligand>
        <name>Mg(2+)</name>
        <dbReference type="ChEBI" id="CHEBI:18420"/>
        <label>1</label>
        <note>catalytic</note>
    </ligand>
</feature>
<dbReference type="PROSITE" id="PS00630">
    <property type="entry name" value="IMP_2"/>
    <property type="match status" value="1"/>
</dbReference>
<evidence type="ECO:0000256" key="1">
    <source>
        <dbReference type="ARBA" id="ARBA00001033"/>
    </source>
</evidence>
<organism evidence="9 10">
    <name type="scientific">Aeoliella straminimaris</name>
    <dbReference type="NCBI Taxonomy" id="2954799"/>
    <lineage>
        <taxon>Bacteria</taxon>
        <taxon>Pseudomonadati</taxon>
        <taxon>Planctomycetota</taxon>
        <taxon>Planctomycetia</taxon>
        <taxon>Pirellulales</taxon>
        <taxon>Lacipirellulaceae</taxon>
        <taxon>Aeoliella</taxon>
    </lineage>
</organism>
<dbReference type="Gene3D" id="3.40.190.80">
    <property type="match status" value="1"/>
</dbReference>
<evidence type="ECO:0000256" key="6">
    <source>
        <dbReference type="ARBA" id="ARBA00022842"/>
    </source>
</evidence>
<evidence type="ECO:0000256" key="2">
    <source>
        <dbReference type="ARBA" id="ARBA00001946"/>
    </source>
</evidence>
<dbReference type="CDD" id="cd01639">
    <property type="entry name" value="IMPase"/>
    <property type="match status" value="1"/>
</dbReference>
<dbReference type="EC" id="3.1.3.25" evidence="8"/>
<evidence type="ECO:0000256" key="5">
    <source>
        <dbReference type="ARBA" id="ARBA00022801"/>
    </source>
</evidence>
<dbReference type="InterPro" id="IPR020550">
    <property type="entry name" value="Inositol_monophosphatase_CS"/>
</dbReference>
<dbReference type="EMBL" id="JAMXLR010000090">
    <property type="protein sequence ID" value="MCO6047194.1"/>
    <property type="molecule type" value="Genomic_DNA"/>
</dbReference>
<dbReference type="PANTHER" id="PTHR20854">
    <property type="entry name" value="INOSITOL MONOPHOSPHATASE"/>
    <property type="match status" value="1"/>
</dbReference>
<dbReference type="FunFam" id="3.40.190.80:FF:000020">
    <property type="entry name" value="Fructose-1,6-bisphosphatase/inositol-1-monophosphatase"/>
    <property type="match status" value="1"/>
</dbReference>
<gene>
    <name evidence="9" type="ORF">NG895_25120</name>
</gene>
<dbReference type="PANTHER" id="PTHR20854:SF4">
    <property type="entry name" value="INOSITOL-1-MONOPHOSPHATASE-RELATED"/>
    <property type="match status" value="1"/>
</dbReference>
<dbReference type="SUPFAM" id="SSF56655">
    <property type="entry name" value="Carbohydrate phosphatase"/>
    <property type="match status" value="1"/>
</dbReference>
<name>A0A9X2FHU7_9BACT</name>
<proteinExistence type="inferred from homology"/>
<dbReference type="GO" id="GO:0046872">
    <property type="term" value="F:metal ion binding"/>
    <property type="evidence" value="ECO:0007669"/>
    <property type="project" value="UniProtKB-KW"/>
</dbReference>
<feature type="binding site" evidence="7">
    <location>
        <position position="91"/>
    </location>
    <ligand>
        <name>Mg(2+)</name>
        <dbReference type="ChEBI" id="CHEBI:18420"/>
        <label>1</label>
        <note>catalytic</note>
    </ligand>
</feature>
<sequence length="273" mass="29008">MYSAIDSPHAELLEVAVEAAKAGGAKLLEWRGKFKTREKSPADLVTDADLASQKAIAEVVAHHYPDHAFLGEENPGDIRPLLSQPHCWVVDPLDGTTNYVHDFPAFAVSVAVTTGGELAAGVIYDPLHERVYAAARGGGAWLGDEPIRVRTTEQLSDALVAMSLPPQAKTDSPDVLDFVSMVGRCRAIRRLGSAALNLAYVAQGVLDAHWARYIHPWDVAAGVLLVREAGGIVTASDGGEFDLASAHLVAAAPGVQDDLVQVLQQSGARPVNR</sequence>
<comment type="similarity">
    <text evidence="3 8">Belongs to the inositol monophosphatase superfamily.</text>
</comment>
<feature type="binding site" evidence="7">
    <location>
        <position position="72"/>
    </location>
    <ligand>
        <name>Mg(2+)</name>
        <dbReference type="ChEBI" id="CHEBI:18420"/>
        <label>1</label>
        <note>catalytic</note>
    </ligand>
</feature>
<keyword evidence="6 7" id="KW-0460">Magnesium</keyword>
<dbReference type="PRINTS" id="PR00377">
    <property type="entry name" value="IMPHPHTASES"/>
</dbReference>
<dbReference type="Pfam" id="PF00459">
    <property type="entry name" value="Inositol_P"/>
    <property type="match status" value="1"/>
</dbReference>